<dbReference type="PROSITE" id="PS51975">
    <property type="entry name" value="RNASE_H_2"/>
    <property type="match status" value="1"/>
</dbReference>
<organism evidence="18 19">
    <name type="scientific">Candidatus Uhrbacteria bacterium CG10_big_fil_rev_8_21_14_0_10_50_16</name>
    <dbReference type="NCBI Taxonomy" id="1975039"/>
    <lineage>
        <taxon>Bacteria</taxon>
        <taxon>Candidatus Uhriibacteriota</taxon>
    </lineage>
</organism>
<evidence type="ECO:0000256" key="11">
    <source>
        <dbReference type="ARBA" id="ARBA00022759"/>
    </source>
</evidence>
<dbReference type="GO" id="GO:0004523">
    <property type="term" value="F:RNA-DNA hybrid ribonuclease activity"/>
    <property type="evidence" value="ECO:0007669"/>
    <property type="project" value="UniProtKB-UniRule"/>
</dbReference>
<evidence type="ECO:0000313" key="18">
    <source>
        <dbReference type="EMBL" id="PIR47442.1"/>
    </source>
</evidence>
<dbReference type="NCBIfam" id="NF000595">
    <property type="entry name" value="PRK00015.1-3"/>
    <property type="match status" value="1"/>
</dbReference>
<comment type="similarity">
    <text evidence="5 14 16">Belongs to the RNase HII family.</text>
</comment>
<evidence type="ECO:0000256" key="2">
    <source>
        <dbReference type="ARBA" id="ARBA00001946"/>
    </source>
</evidence>
<evidence type="ECO:0000256" key="12">
    <source>
        <dbReference type="ARBA" id="ARBA00022801"/>
    </source>
</evidence>
<gene>
    <name evidence="14" type="primary">rnhB</name>
    <name evidence="18" type="ORF">COV06_03215</name>
</gene>
<evidence type="ECO:0000259" key="17">
    <source>
        <dbReference type="PROSITE" id="PS51975"/>
    </source>
</evidence>
<comment type="subcellular location">
    <subcellularLocation>
        <location evidence="4 14">Cytoplasm</location>
    </subcellularLocation>
</comment>
<evidence type="ECO:0000256" key="8">
    <source>
        <dbReference type="ARBA" id="ARBA00022490"/>
    </source>
</evidence>
<comment type="catalytic activity">
    <reaction evidence="1 14 15 16">
        <text>Endonucleolytic cleavage to 5'-phosphomonoester.</text>
        <dbReference type="EC" id="3.1.26.4"/>
    </reaction>
</comment>
<dbReference type="AlphaFoldDB" id="A0A2H0RLM2"/>
<dbReference type="InterPro" id="IPR012337">
    <property type="entry name" value="RNaseH-like_sf"/>
</dbReference>
<dbReference type="GO" id="GO:0005737">
    <property type="term" value="C:cytoplasm"/>
    <property type="evidence" value="ECO:0007669"/>
    <property type="project" value="UniProtKB-SubCell"/>
</dbReference>
<dbReference type="CDD" id="cd07182">
    <property type="entry name" value="RNase_HII_bacteria_HII_like"/>
    <property type="match status" value="1"/>
</dbReference>
<comment type="caution">
    <text evidence="18">The sequence shown here is derived from an EMBL/GenBank/DDBJ whole genome shotgun (WGS) entry which is preliminary data.</text>
</comment>
<evidence type="ECO:0000256" key="4">
    <source>
        <dbReference type="ARBA" id="ARBA00004496"/>
    </source>
</evidence>
<reference evidence="18 19" key="1">
    <citation type="submission" date="2017-09" db="EMBL/GenBank/DDBJ databases">
        <title>Depth-based differentiation of microbial function through sediment-hosted aquifers and enrichment of novel symbionts in the deep terrestrial subsurface.</title>
        <authorList>
            <person name="Probst A.J."/>
            <person name="Ladd B."/>
            <person name="Jarett J.K."/>
            <person name="Geller-Mcgrath D.E."/>
            <person name="Sieber C.M."/>
            <person name="Emerson J.B."/>
            <person name="Anantharaman K."/>
            <person name="Thomas B.C."/>
            <person name="Malmstrom R."/>
            <person name="Stieglmeier M."/>
            <person name="Klingl A."/>
            <person name="Woyke T."/>
            <person name="Ryan C.M."/>
            <person name="Banfield J.F."/>
        </authorList>
    </citation>
    <scope>NUCLEOTIDE SEQUENCE [LARGE SCALE GENOMIC DNA]</scope>
    <source>
        <strain evidence="18">CG10_big_fil_rev_8_21_14_0_10_50_16</strain>
    </source>
</reference>
<dbReference type="Proteomes" id="UP000230084">
    <property type="component" value="Unassembled WGS sequence"/>
</dbReference>
<dbReference type="InterPro" id="IPR036397">
    <property type="entry name" value="RNaseH_sf"/>
</dbReference>
<proteinExistence type="inferred from homology"/>
<dbReference type="Gene3D" id="3.30.420.10">
    <property type="entry name" value="Ribonuclease H-like superfamily/Ribonuclease H"/>
    <property type="match status" value="1"/>
</dbReference>
<keyword evidence="9 14" id="KW-0540">Nuclease</keyword>
<feature type="domain" description="RNase H type-2" evidence="17">
    <location>
        <begin position="28"/>
        <end position="207"/>
    </location>
</feature>
<dbReference type="GO" id="GO:0032299">
    <property type="term" value="C:ribonuclease H2 complex"/>
    <property type="evidence" value="ECO:0007669"/>
    <property type="project" value="TreeGrafter"/>
</dbReference>
<dbReference type="GO" id="GO:0003723">
    <property type="term" value="F:RNA binding"/>
    <property type="evidence" value="ECO:0007669"/>
    <property type="project" value="UniProtKB-UniRule"/>
</dbReference>
<dbReference type="GO" id="GO:0030145">
    <property type="term" value="F:manganese ion binding"/>
    <property type="evidence" value="ECO:0007669"/>
    <property type="project" value="UniProtKB-UniRule"/>
</dbReference>
<dbReference type="EMBL" id="PCYM01000006">
    <property type="protein sequence ID" value="PIR47442.1"/>
    <property type="molecule type" value="Genomic_DNA"/>
</dbReference>
<feature type="binding site" evidence="14 15">
    <location>
        <position position="35"/>
    </location>
    <ligand>
        <name>a divalent metal cation</name>
        <dbReference type="ChEBI" id="CHEBI:60240"/>
    </ligand>
</feature>
<sequence>MLALNVNRMSIILPSGKLEIQLRAQGVQLIAGVDEAGAGALAGPVVAAAVILPEGHGLAVRDSKTLSQRQRETLFDQIHAVAIAVGVGIVHVEDINKLGIRPANLLAMQKAAEALTHVDHILVDAREIPHIKISQTAIIRGDQQEFCIAAASIIAKVTRDRFMTEVHQLFPQYNFAQHKGYGTLAHRMAVQTHGRCSLHRESFTIEV</sequence>
<dbReference type="EC" id="3.1.26.4" evidence="6 14"/>
<dbReference type="Pfam" id="PF01351">
    <property type="entry name" value="RNase_HII"/>
    <property type="match status" value="1"/>
</dbReference>
<evidence type="ECO:0000256" key="13">
    <source>
        <dbReference type="ARBA" id="ARBA00023211"/>
    </source>
</evidence>
<evidence type="ECO:0000256" key="7">
    <source>
        <dbReference type="ARBA" id="ARBA00019179"/>
    </source>
</evidence>
<accession>A0A2H0RLM2</accession>
<comment type="cofactor">
    <cofactor evidence="2">
        <name>Mg(2+)</name>
        <dbReference type="ChEBI" id="CHEBI:18420"/>
    </cofactor>
</comment>
<dbReference type="PANTHER" id="PTHR10954:SF18">
    <property type="entry name" value="RIBONUCLEASE HII"/>
    <property type="match status" value="1"/>
</dbReference>
<dbReference type="SUPFAM" id="SSF53098">
    <property type="entry name" value="Ribonuclease H-like"/>
    <property type="match status" value="1"/>
</dbReference>
<keyword evidence="8 14" id="KW-0963">Cytoplasm</keyword>
<protein>
    <recommendedName>
        <fullName evidence="7 14">Ribonuclease HII</fullName>
        <shortName evidence="14">RNase HII</shortName>
        <ecNumber evidence="6 14">3.1.26.4</ecNumber>
    </recommendedName>
</protein>
<evidence type="ECO:0000256" key="16">
    <source>
        <dbReference type="RuleBase" id="RU003515"/>
    </source>
</evidence>
<evidence type="ECO:0000313" key="19">
    <source>
        <dbReference type="Proteomes" id="UP000230084"/>
    </source>
</evidence>
<dbReference type="GO" id="GO:0043137">
    <property type="term" value="P:DNA replication, removal of RNA primer"/>
    <property type="evidence" value="ECO:0007669"/>
    <property type="project" value="TreeGrafter"/>
</dbReference>
<feature type="binding site" evidence="14 15">
    <location>
        <position position="124"/>
    </location>
    <ligand>
        <name>a divalent metal cation</name>
        <dbReference type="ChEBI" id="CHEBI:60240"/>
    </ligand>
</feature>
<comment type="function">
    <text evidence="3 14 16">Endonuclease that specifically degrades the RNA of RNA-DNA hybrids.</text>
</comment>
<keyword evidence="10 14" id="KW-0479">Metal-binding</keyword>
<dbReference type="GO" id="GO:0006298">
    <property type="term" value="P:mismatch repair"/>
    <property type="evidence" value="ECO:0007669"/>
    <property type="project" value="TreeGrafter"/>
</dbReference>
<name>A0A2H0RLM2_9BACT</name>
<evidence type="ECO:0000256" key="6">
    <source>
        <dbReference type="ARBA" id="ARBA00012180"/>
    </source>
</evidence>
<dbReference type="InterPro" id="IPR024567">
    <property type="entry name" value="RNase_HII/HIII_dom"/>
</dbReference>
<keyword evidence="13 14" id="KW-0464">Manganese</keyword>
<evidence type="ECO:0000256" key="14">
    <source>
        <dbReference type="HAMAP-Rule" id="MF_00052"/>
    </source>
</evidence>
<dbReference type="HAMAP" id="MF_00052_B">
    <property type="entry name" value="RNase_HII_B"/>
    <property type="match status" value="1"/>
</dbReference>
<evidence type="ECO:0000256" key="3">
    <source>
        <dbReference type="ARBA" id="ARBA00004065"/>
    </source>
</evidence>
<dbReference type="InterPro" id="IPR022898">
    <property type="entry name" value="RNase_HII"/>
</dbReference>
<evidence type="ECO:0000256" key="10">
    <source>
        <dbReference type="ARBA" id="ARBA00022723"/>
    </source>
</evidence>
<comment type="cofactor">
    <cofactor evidence="14 15">
        <name>Mn(2+)</name>
        <dbReference type="ChEBI" id="CHEBI:29035"/>
    </cofactor>
    <cofactor evidence="14 15">
        <name>Mg(2+)</name>
        <dbReference type="ChEBI" id="CHEBI:18420"/>
    </cofactor>
    <text evidence="14 15">Manganese or magnesium. Binds 1 divalent metal ion per monomer in the absence of substrate. May bind a second metal ion after substrate binding.</text>
</comment>
<dbReference type="PANTHER" id="PTHR10954">
    <property type="entry name" value="RIBONUCLEASE H2 SUBUNIT A"/>
    <property type="match status" value="1"/>
</dbReference>
<evidence type="ECO:0000256" key="5">
    <source>
        <dbReference type="ARBA" id="ARBA00007383"/>
    </source>
</evidence>
<dbReference type="InterPro" id="IPR001352">
    <property type="entry name" value="RNase_HII/HIII"/>
</dbReference>
<evidence type="ECO:0000256" key="9">
    <source>
        <dbReference type="ARBA" id="ARBA00022722"/>
    </source>
</evidence>
<evidence type="ECO:0000256" key="15">
    <source>
        <dbReference type="PROSITE-ProRule" id="PRU01319"/>
    </source>
</evidence>
<feature type="binding site" evidence="14 15">
    <location>
        <position position="34"/>
    </location>
    <ligand>
        <name>a divalent metal cation</name>
        <dbReference type="ChEBI" id="CHEBI:60240"/>
    </ligand>
</feature>
<keyword evidence="12 14" id="KW-0378">Hydrolase</keyword>
<keyword evidence="11 14" id="KW-0255">Endonuclease</keyword>
<evidence type="ECO:0000256" key="1">
    <source>
        <dbReference type="ARBA" id="ARBA00000077"/>
    </source>
</evidence>